<dbReference type="PANTHER" id="PTHR15002:SF0">
    <property type="entry name" value="RIBOSOMAL BIOGENESIS PROTEIN LAS1L"/>
    <property type="match status" value="1"/>
</dbReference>
<keyword evidence="2" id="KW-1185">Reference proteome</keyword>
<proteinExistence type="predicted"/>
<reference evidence="1" key="2">
    <citation type="submission" date="2023-05" db="EMBL/GenBank/DDBJ databases">
        <authorList>
            <person name="Schelkunov M.I."/>
        </authorList>
    </citation>
    <scope>NUCLEOTIDE SEQUENCE</scope>
    <source>
        <strain evidence="1">Hsosn_3</strain>
        <tissue evidence="1">Leaf</tissue>
    </source>
</reference>
<dbReference type="GO" id="GO:0000470">
    <property type="term" value="P:maturation of LSU-rRNA"/>
    <property type="evidence" value="ECO:0007669"/>
    <property type="project" value="TreeGrafter"/>
</dbReference>
<dbReference type="PANTHER" id="PTHR15002">
    <property type="entry name" value="RIBOSOMAL BIOGENESIS PROTEIN LAS1L"/>
    <property type="match status" value="1"/>
</dbReference>
<protein>
    <submittedName>
        <fullName evidence="1">Pre-rRNA-processing protein las1</fullName>
    </submittedName>
</protein>
<accession>A0AAD8HTB6</accession>
<dbReference type="EMBL" id="JAUIZM010000007">
    <property type="protein sequence ID" value="KAK1372831.1"/>
    <property type="molecule type" value="Genomic_DNA"/>
</dbReference>
<dbReference type="Pfam" id="PF04031">
    <property type="entry name" value="Las1"/>
    <property type="match status" value="1"/>
</dbReference>
<dbReference type="InterPro" id="IPR007174">
    <property type="entry name" value="Las1"/>
</dbReference>
<dbReference type="GO" id="GO:0030687">
    <property type="term" value="C:preribosome, large subunit precursor"/>
    <property type="evidence" value="ECO:0007669"/>
    <property type="project" value="TreeGrafter"/>
</dbReference>
<dbReference type="GO" id="GO:0090730">
    <property type="term" value="C:Las1 complex"/>
    <property type="evidence" value="ECO:0007669"/>
    <property type="project" value="InterPro"/>
</dbReference>
<name>A0AAD8HTB6_9APIA</name>
<comment type="caution">
    <text evidence="1">The sequence shown here is derived from an EMBL/GenBank/DDBJ whole genome shotgun (WGS) entry which is preliminary data.</text>
</comment>
<evidence type="ECO:0000313" key="2">
    <source>
        <dbReference type="Proteomes" id="UP001237642"/>
    </source>
</evidence>
<dbReference type="GO" id="GO:0000460">
    <property type="term" value="P:maturation of 5.8S rRNA"/>
    <property type="evidence" value="ECO:0007669"/>
    <property type="project" value="TreeGrafter"/>
</dbReference>
<evidence type="ECO:0000313" key="1">
    <source>
        <dbReference type="EMBL" id="KAK1372831.1"/>
    </source>
</evidence>
<dbReference type="AlphaFoldDB" id="A0AAD8HTB6"/>
<dbReference type="GO" id="GO:0004519">
    <property type="term" value="F:endonuclease activity"/>
    <property type="evidence" value="ECO:0007669"/>
    <property type="project" value="InterPro"/>
</dbReference>
<reference evidence="1" key="1">
    <citation type="submission" date="2023-02" db="EMBL/GenBank/DDBJ databases">
        <title>Genome of toxic invasive species Heracleum sosnowskyi carries increased number of genes despite the absence of recent whole-genome duplications.</title>
        <authorList>
            <person name="Schelkunov M."/>
            <person name="Shtratnikova V."/>
            <person name="Makarenko M."/>
            <person name="Klepikova A."/>
            <person name="Omelchenko D."/>
            <person name="Novikova G."/>
            <person name="Obukhova E."/>
            <person name="Bogdanov V."/>
            <person name="Penin A."/>
            <person name="Logacheva M."/>
        </authorList>
    </citation>
    <scope>NUCLEOTIDE SEQUENCE</scope>
    <source>
        <strain evidence="1">Hsosn_3</strain>
        <tissue evidence="1">Leaf</tissue>
    </source>
</reference>
<organism evidence="1 2">
    <name type="scientific">Heracleum sosnowskyi</name>
    <dbReference type="NCBI Taxonomy" id="360622"/>
    <lineage>
        <taxon>Eukaryota</taxon>
        <taxon>Viridiplantae</taxon>
        <taxon>Streptophyta</taxon>
        <taxon>Embryophyta</taxon>
        <taxon>Tracheophyta</taxon>
        <taxon>Spermatophyta</taxon>
        <taxon>Magnoliopsida</taxon>
        <taxon>eudicotyledons</taxon>
        <taxon>Gunneridae</taxon>
        <taxon>Pentapetalae</taxon>
        <taxon>asterids</taxon>
        <taxon>campanulids</taxon>
        <taxon>Apiales</taxon>
        <taxon>Apiaceae</taxon>
        <taxon>Apioideae</taxon>
        <taxon>apioid superclade</taxon>
        <taxon>Tordylieae</taxon>
        <taxon>Tordyliinae</taxon>
        <taxon>Heracleum</taxon>
    </lineage>
</organism>
<sequence length="654" mass="72818">MDSILGFTLPNDTVSVPGDDIFSGTKLVPWISWDDWRFVKDGLFSSSPNSIASSLRRVSAWRSRGCIPVVVQVTASIIEIQHSDPFFRDDVSDNLLHSEEMLAMLYSMAIMRLVNGVVEKTRKKTEVSIGEAADALGIPRMLIDVRHECSHRDLPSLRLVRLASLKALEWLKSYYWEPQTLAIPSDQSNVRKEIKSVLRELFLSINMKQTHQPNSSMDKEKRVKYSKNPFGRNKILSLKARKISLKPAGPKKHISKMLKSFSRLYSSFSPEVVSVLLRLLLKASDSADLGEVVKNCNSQSASSLQTALDDWKPVIVKLLDREPELLVTLFRGILDMIETLESGNYNFVILDFETKLDMIKSLESGNYNFGLLSGAELYKSVEAVSQIEQLSHLFEWLVFSCKGLRLVEDKESAVKTSSSTELVLSNTTLVEYLHRCLKLSSGNNQLMKSALVIAHMTGNSNLTSKLKKLALINNLTLYNVDENLPSVTSGSYLSQQEDDLRKAAEKLEGFKQQHVKDIDANATDGHVGTRSVWVVAKSWNSCSIGMLPPALGSSAHLPVLDGDEYHEELKTSSGIKELPELNHCDGKREADCSLANLDSSCCKKMGGSGAGLESEDDETQSLEGEHGHLMLSGVWKKVREEEILEIASDIRILV</sequence>
<gene>
    <name evidence="1" type="ORF">POM88_029024</name>
</gene>
<dbReference type="Proteomes" id="UP001237642">
    <property type="component" value="Unassembled WGS sequence"/>
</dbReference>